<comment type="caution">
    <text evidence="2">The sequence shown here is derived from an EMBL/GenBank/DDBJ whole genome shotgun (WGS) entry which is preliminary data.</text>
</comment>
<feature type="transmembrane region" description="Helical" evidence="1">
    <location>
        <begin position="7"/>
        <end position="32"/>
    </location>
</feature>
<evidence type="ECO:0000313" key="2">
    <source>
        <dbReference type="EMBL" id="MFC3442812.1"/>
    </source>
</evidence>
<dbReference type="RefSeq" id="WP_380797075.1">
    <property type="nucleotide sequence ID" value="NZ_JBHRVU010000004.1"/>
</dbReference>
<dbReference type="EMBL" id="JBHRVU010000004">
    <property type="protein sequence ID" value="MFC3442812.1"/>
    <property type="molecule type" value="Genomic_DNA"/>
</dbReference>
<dbReference type="Proteomes" id="UP001595681">
    <property type="component" value="Unassembled WGS sequence"/>
</dbReference>
<reference evidence="3" key="1">
    <citation type="journal article" date="2019" name="Int. J. Syst. Evol. Microbiol.">
        <title>The Global Catalogue of Microorganisms (GCM) 10K type strain sequencing project: providing services to taxonomists for standard genome sequencing and annotation.</title>
        <authorList>
            <consortium name="The Broad Institute Genomics Platform"/>
            <consortium name="The Broad Institute Genome Sequencing Center for Infectious Disease"/>
            <person name="Wu L."/>
            <person name="Ma J."/>
        </authorList>
    </citation>
    <scope>NUCLEOTIDE SEQUENCE [LARGE SCALE GENOMIC DNA]</scope>
    <source>
        <strain evidence="3">CCM 7491</strain>
    </source>
</reference>
<evidence type="ECO:0000256" key="1">
    <source>
        <dbReference type="SAM" id="Phobius"/>
    </source>
</evidence>
<name>A0ABV7NK30_9SPHN</name>
<accession>A0ABV7NK30</accession>
<keyword evidence="1" id="KW-1133">Transmembrane helix</keyword>
<keyword evidence="3" id="KW-1185">Reference proteome</keyword>
<feature type="transmembrane region" description="Helical" evidence="1">
    <location>
        <begin position="38"/>
        <end position="60"/>
    </location>
</feature>
<keyword evidence="1" id="KW-0812">Transmembrane</keyword>
<proteinExistence type="predicted"/>
<sequence length="114" mass="11725">MRQGRKAAWTACIPALLLLGVGLCGLGAASLLDGRQSGWYLVIAAPGSTLANTINLVSAADGRLVQKGRFSNIVIAGSTRPDFPAALRKAGAWLAVAAPSRGGCFDSSQQEQSL</sequence>
<protein>
    <submittedName>
        <fullName evidence="2">Uncharacterized protein</fullName>
    </submittedName>
</protein>
<evidence type="ECO:0000313" key="3">
    <source>
        <dbReference type="Proteomes" id="UP001595681"/>
    </source>
</evidence>
<gene>
    <name evidence="2" type="ORF">ACFOKF_16685</name>
</gene>
<organism evidence="2 3">
    <name type="scientific">Sphingobium rhizovicinum</name>
    <dbReference type="NCBI Taxonomy" id="432308"/>
    <lineage>
        <taxon>Bacteria</taxon>
        <taxon>Pseudomonadati</taxon>
        <taxon>Pseudomonadota</taxon>
        <taxon>Alphaproteobacteria</taxon>
        <taxon>Sphingomonadales</taxon>
        <taxon>Sphingomonadaceae</taxon>
        <taxon>Sphingobium</taxon>
    </lineage>
</organism>
<keyword evidence="1" id="KW-0472">Membrane</keyword>